<evidence type="ECO:0000256" key="17">
    <source>
        <dbReference type="ARBA" id="ARBA00043078"/>
    </source>
</evidence>
<keyword evidence="21" id="KW-1185">Reference proteome</keyword>
<keyword evidence="6 19" id="KW-0812">Transmembrane</keyword>
<proteinExistence type="inferred from homology"/>
<comment type="caution">
    <text evidence="20">The sequence shown here is derived from an EMBL/GenBank/DDBJ whole genome shotgun (WGS) entry which is preliminary data.</text>
</comment>
<feature type="compositionally biased region" description="Low complexity" evidence="18">
    <location>
        <begin position="398"/>
        <end position="409"/>
    </location>
</feature>
<keyword evidence="14" id="KW-0624">Polysaccharide degradation</keyword>
<dbReference type="STRING" id="1447883.A0A2B7WPF2"/>
<comment type="function">
    <text evidence="15">Glucanases play a role in cell expansion during growth, in cell-cell fusion during mating, and in spore release during sporulation. This enzyme may be involved in beta-glucan degradation. Active on laminarin and lichenan.</text>
</comment>
<dbReference type="FunFam" id="3.20.20.80:FF:000151">
    <property type="entry name" value="Glucan endo-1,3-beta-glucosidase btgC"/>
    <property type="match status" value="1"/>
</dbReference>
<dbReference type="EC" id="3.2.1.39" evidence="4"/>
<dbReference type="GO" id="GO:0009277">
    <property type="term" value="C:fungal-type cell wall"/>
    <property type="evidence" value="ECO:0007669"/>
    <property type="project" value="TreeGrafter"/>
</dbReference>
<comment type="similarity">
    <text evidence="3">Belongs to the glycosyl hydrolase 17 family.</text>
</comment>
<evidence type="ECO:0000256" key="10">
    <source>
        <dbReference type="ARBA" id="ARBA00023136"/>
    </source>
</evidence>
<keyword evidence="11" id="KW-0325">Glycoprotein</keyword>
<dbReference type="Proteomes" id="UP000224634">
    <property type="component" value="Unassembled WGS sequence"/>
</dbReference>
<accession>A0A2B7WPF2</accession>
<sequence>MAHYPTHHGYSYETADNVQSLNQRGDAPSPSRQYTPYSNPNNHNTPRPHPAAHPDSSFSALQQQRFAASDYPPQQYQQPPSQAAFGHPPPHSHSRGPTPHGPAYSQSLRTTSTVTPGVDNMGTAAAGGGIAGIAVGLAHSNERESGLDAMRGMPHDNHMGNGHPFRDPAERSAHAMGSDNPYVPSAPDDRSFRGQEPYASNLALGTAMDAPGQITPPQASNFTPSEKSVHSGYHPQAGLYPEGPYSNPYQVQRGSWDPHSNPEAIDPNSIVDDGDDGFLPEPKRRSVLSMGRNSSRNSLAGGPAAAGAAAAGAGAAAGGIMGTISNRVQGQTASGPGGGPTYDAVPPERSEWLDQQKTGSKKMKWIVGIIIAVVLICGIVGGVVGGVLGSRNGDGDSDSSSGGTTATAGDDTKQNGDLDKDSAEIKALMNNPDLHKVFPGMDYTPWGTQYPLCHKYPPSQNNVTRDMAVLSQLTNVVRLYGTDCNQTEMVLHAIDQLELKDMKVWLGVWIDTNTTTNDRQIKQLYDILESRKDLSVFKGAIVGNEVLFRGELEPVKTLTDLKGYIKKVKDEFKKLNLDLPVATSDLGAKWTSDLAALTDIVMANVHPFFGGVPVEEAASWTWTFWQGNNVVLTKGTNKEQIISEVGWPTGGGNACNPGPCPDKKSGSVAGVKELNTFLQDWVCPAMKNGTDYFWFSAFDEPWKVEYNEAGKEWEDKWGLMDPGRNLKSGLTIPDCDGKTI</sequence>
<evidence type="ECO:0000256" key="1">
    <source>
        <dbReference type="ARBA" id="ARBA00000382"/>
    </source>
</evidence>
<reference evidence="20 21" key="1">
    <citation type="submission" date="2017-10" db="EMBL/GenBank/DDBJ databases">
        <title>Comparative genomics in systemic dimorphic fungi from Ajellomycetaceae.</title>
        <authorList>
            <person name="Munoz J.F."/>
            <person name="Mcewen J.G."/>
            <person name="Clay O.K."/>
            <person name="Cuomo C.A."/>
        </authorList>
    </citation>
    <scope>NUCLEOTIDE SEQUENCE [LARGE SCALE GENOMIC DNA]</scope>
    <source>
        <strain evidence="20 21">UAMH7299</strain>
    </source>
</reference>
<dbReference type="EMBL" id="PDNA01000296">
    <property type="protein sequence ID" value="PGG98390.1"/>
    <property type="molecule type" value="Genomic_DNA"/>
</dbReference>
<dbReference type="Gene3D" id="3.20.20.80">
    <property type="entry name" value="Glycosidases"/>
    <property type="match status" value="1"/>
</dbReference>
<dbReference type="AlphaFoldDB" id="A0A2B7WPF2"/>
<feature type="region of interest" description="Disordered" evidence="18">
    <location>
        <begin position="392"/>
        <end position="418"/>
    </location>
</feature>
<dbReference type="GO" id="GO:0000272">
    <property type="term" value="P:polysaccharide catabolic process"/>
    <property type="evidence" value="ECO:0007669"/>
    <property type="project" value="UniProtKB-KW"/>
</dbReference>
<dbReference type="InterPro" id="IPR050732">
    <property type="entry name" value="Beta-glucan_modifiers"/>
</dbReference>
<feature type="compositionally biased region" description="Polar residues" evidence="18">
    <location>
        <begin position="56"/>
        <end position="66"/>
    </location>
</feature>
<comment type="catalytic activity">
    <reaction evidence="1">
        <text>Hydrolysis of (1-&gt;3)-beta-D-glucosidic linkages in (1-&gt;3)-beta-D-glucans.</text>
        <dbReference type="EC" id="3.2.1.39"/>
    </reaction>
</comment>
<feature type="compositionally biased region" description="Polar residues" evidence="18">
    <location>
        <begin position="14"/>
        <end position="23"/>
    </location>
</feature>
<keyword evidence="13" id="KW-0961">Cell wall biogenesis/degradation</keyword>
<comment type="subcellular location">
    <subcellularLocation>
        <location evidence="2">Cell membrane</location>
        <topology evidence="2">Single-pass type II membrane protein</topology>
    </subcellularLocation>
</comment>
<evidence type="ECO:0000256" key="15">
    <source>
        <dbReference type="ARBA" id="ARBA00037649"/>
    </source>
</evidence>
<evidence type="ECO:0000256" key="19">
    <source>
        <dbReference type="SAM" id="Phobius"/>
    </source>
</evidence>
<evidence type="ECO:0000256" key="7">
    <source>
        <dbReference type="ARBA" id="ARBA00022801"/>
    </source>
</evidence>
<keyword evidence="5" id="KW-1003">Cell membrane</keyword>
<dbReference type="OrthoDB" id="68336at2759"/>
<feature type="compositionally biased region" description="Polar residues" evidence="18">
    <location>
        <begin position="104"/>
        <end position="115"/>
    </location>
</feature>
<evidence type="ECO:0000256" key="13">
    <source>
        <dbReference type="ARBA" id="ARBA00023316"/>
    </source>
</evidence>
<gene>
    <name evidence="20" type="ORF">AJ80_09540</name>
</gene>
<organism evidence="20 21">
    <name type="scientific">Polytolypa hystricis (strain UAMH7299)</name>
    <dbReference type="NCBI Taxonomy" id="1447883"/>
    <lineage>
        <taxon>Eukaryota</taxon>
        <taxon>Fungi</taxon>
        <taxon>Dikarya</taxon>
        <taxon>Ascomycota</taxon>
        <taxon>Pezizomycotina</taxon>
        <taxon>Eurotiomycetes</taxon>
        <taxon>Eurotiomycetidae</taxon>
        <taxon>Onygenales</taxon>
        <taxon>Onygenales incertae sedis</taxon>
        <taxon>Polytolypa</taxon>
    </lineage>
</organism>
<feature type="compositionally biased region" description="Polar residues" evidence="18">
    <location>
        <begin position="216"/>
        <end position="226"/>
    </location>
</feature>
<evidence type="ECO:0000256" key="18">
    <source>
        <dbReference type="SAM" id="MobiDB-lite"/>
    </source>
</evidence>
<keyword evidence="8" id="KW-0735">Signal-anchor</keyword>
<dbReference type="GO" id="GO:0009986">
    <property type="term" value="C:cell surface"/>
    <property type="evidence" value="ECO:0007669"/>
    <property type="project" value="TreeGrafter"/>
</dbReference>
<dbReference type="GO" id="GO:0005886">
    <property type="term" value="C:plasma membrane"/>
    <property type="evidence" value="ECO:0007669"/>
    <property type="project" value="UniProtKB-SubCell"/>
</dbReference>
<dbReference type="GO" id="GO:0042973">
    <property type="term" value="F:glucan endo-1,3-beta-D-glucosidase activity"/>
    <property type="evidence" value="ECO:0007669"/>
    <property type="project" value="UniProtKB-EC"/>
</dbReference>
<evidence type="ECO:0000256" key="12">
    <source>
        <dbReference type="ARBA" id="ARBA00023277"/>
    </source>
</evidence>
<evidence type="ECO:0000256" key="14">
    <source>
        <dbReference type="ARBA" id="ARBA00023326"/>
    </source>
</evidence>
<keyword evidence="12" id="KW-0119">Carbohydrate metabolism</keyword>
<dbReference type="InterPro" id="IPR017853">
    <property type="entry name" value="GH"/>
</dbReference>
<keyword evidence="9 19" id="KW-1133">Transmembrane helix</keyword>
<feature type="region of interest" description="Disordered" evidence="18">
    <location>
        <begin position="327"/>
        <end position="347"/>
    </location>
</feature>
<evidence type="ECO:0000256" key="4">
    <source>
        <dbReference type="ARBA" id="ARBA00012780"/>
    </source>
</evidence>
<feature type="compositionally biased region" description="Low complexity" evidence="18">
    <location>
        <begin position="67"/>
        <end position="86"/>
    </location>
</feature>
<dbReference type="GO" id="GO:0005576">
    <property type="term" value="C:extracellular region"/>
    <property type="evidence" value="ECO:0007669"/>
    <property type="project" value="TreeGrafter"/>
</dbReference>
<evidence type="ECO:0000256" key="3">
    <source>
        <dbReference type="ARBA" id="ARBA00008773"/>
    </source>
</evidence>
<evidence type="ECO:0000313" key="21">
    <source>
        <dbReference type="Proteomes" id="UP000224634"/>
    </source>
</evidence>
<evidence type="ECO:0000256" key="11">
    <source>
        <dbReference type="ARBA" id="ARBA00023180"/>
    </source>
</evidence>
<feature type="transmembrane region" description="Helical" evidence="19">
    <location>
        <begin position="365"/>
        <end position="388"/>
    </location>
</feature>
<evidence type="ECO:0000256" key="9">
    <source>
        <dbReference type="ARBA" id="ARBA00022989"/>
    </source>
</evidence>
<evidence type="ECO:0000313" key="20">
    <source>
        <dbReference type="EMBL" id="PGG98390.1"/>
    </source>
</evidence>
<name>A0A2B7WPF2_POLH7</name>
<dbReference type="GO" id="GO:0071555">
    <property type="term" value="P:cell wall organization"/>
    <property type="evidence" value="ECO:0007669"/>
    <property type="project" value="UniProtKB-KW"/>
</dbReference>
<protein>
    <recommendedName>
        <fullName evidence="4">glucan endo-1,3-beta-D-glucosidase</fullName>
        <ecNumber evidence="4">3.2.1.39</ecNumber>
    </recommendedName>
    <alternativeName>
        <fullName evidence="17">Endo-1,3-beta-glucanase btgC</fullName>
    </alternativeName>
    <alternativeName>
        <fullName evidence="16">Laminarinase btgC</fullName>
    </alternativeName>
</protein>
<feature type="region of interest" description="Disordered" evidence="18">
    <location>
        <begin position="1"/>
        <end position="117"/>
    </location>
</feature>
<keyword evidence="10 19" id="KW-0472">Membrane</keyword>
<evidence type="ECO:0000256" key="6">
    <source>
        <dbReference type="ARBA" id="ARBA00022692"/>
    </source>
</evidence>
<dbReference type="PANTHER" id="PTHR16631:SF17">
    <property type="entry name" value="GLUCAN ENDO-1,3-BETA-GLUCOSIDASE BTGC"/>
    <property type="match status" value="1"/>
</dbReference>
<evidence type="ECO:0000256" key="16">
    <source>
        <dbReference type="ARBA" id="ARBA00042373"/>
    </source>
</evidence>
<feature type="region of interest" description="Disordered" evidence="18">
    <location>
        <begin position="216"/>
        <end position="304"/>
    </location>
</feature>
<evidence type="ECO:0000256" key="5">
    <source>
        <dbReference type="ARBA" id="ARBA00022475"/>
    </source>
</evidence>
<dbReference type="SUPFAM" id="SSF51445">
    <property type="entry name" value="(Trans)glycosidases"/>
    <property type="match status" value="1"/>
</dbReference>
<evidence type="ECO:0000256" key="2">
    <source>
        <dbReference type="ARBA" id="ARBA00004401"/>
    </source>
</evidence>
<dbReference type="PANTHER" id="PTHR16631">
    <property type="entry name" value="GLUCAN 1,3-BETA-GLUCOSIDASE"/>
    <property type="match status" value="1"/>
</dbReference>
<keyword evidence="7" id="KW-0378">Hydrolase</keyword>
<evidence type="ECO:0000256" key="8">
    <source>
        <dbReference type="ARBA" id="ARBA00022968"/>
    </source>
</evidence>